<name>A0A1Y6G1D8_9GAMM</name>
<dbReference type="SUPFAM" id="SSF58104">
    <property type="entry name" value="Methyl-accepting chemotaxis protein (MCP) signaling domain"/>
    <property type="match status" value="1"/>
</dbReference>
<dbReference type="RefSeq" id="WP_086435105.1">
    <property type="nucleotide sequence ID" value="NZ_FXWH01000002.1"/>
</dbReference>
<dbReference type="PANTHER" id="PTHR32089:SF112">
    <property type="entry name" value="LYSOZYME-LIKE PROTEIN-RELATED"/>
    <property type="match status" value="1"/>
</dbReference>
<evidence type="ECO:0000256" key="1">
    <source>
        <dbReference type="ARBA" id="ARBA00004370"/>
    </source>
</evidence>
<dbReference type="Proteomes" id="UP000194450">
    <property type="component" value="Unassembled WGS sequence"/>
</dbReference>
<feature type="transmembrane region" description="Helical" evidence="4">
    <location>
        <begin position="35"/>
        <end position="54"/>
    </location>
</feature>
<evidence type="ECO:0000256" key="2">
    <source>
        <dbReference type="ARBA" id="ARBA00023224"/>
    </source>
</evidence>
<dbReference type="PROSITE" id="PS50111">
    <property type="entry name" value="CHEMOTAXIS_TRANSDUC_2"/>
    <property type="match status" value="1"/>
</dbReference>
<dbReference type="InterPro" id="IPR004089">
    <property type="entry name" value="MCPsignal_dom"/>
</dbReference>
<evidence type="ECO:0000313" key="6">
    <source>
        <dbReference type="EMBL" id="SMQ80059.1"/>
    </source>
</evidence>
<evidence type="ECO:0000256" key="3">
    <source>
        <dbReference type="PROSITE-ProRule" id="PRU00284"/>
    </source>
</evidence>
<evidence type="ECO:0000256" key="4">
    <source>
        <dbReference type="SAM" id="Phobius"/>
    </source>
</evidence>
<accession>A0A1Y6G1D8</accession>
<dbReference type="PANTHER" id="PTHR32089">
    <property type="entry name" value="METHYL-ACCEPTING CHEMOTAXIS PROTEIN MCPB"/>
    <property type="match status" value="1"/>
</dbReference>
<dbReference type="OrthoDB" id="2489132at2"/>
<dbReference type="SMART" id="SM00283">
    <property type="entry name" value="MA"/>
    <property type="match status" value="1"/>
</dbReference>
<keyword evidence="4" id="KW-0472">Membrane</keyword>
<evidence type="ECO:0000313" key="7">
    <source>
        <dbReference type="Proteomes" id="UP000194450"/>
    </source>
</evidence>
<dbReference type="GO" id="GO:0007165">
    <property type="term" value="P:signal transduction"/>
    <property type="evidence" value="ECO:0007669"/>
    <property type="project" value="UniProtKB-KW"/>
</dbReference>
<reference evidence="7" key="1">
    <citation type="submission" date="2017-04" db="EMBL/GenBank/DDBJ databases">
        <authorList>
            <person name="Varghese N."/>
            <person name="Submissions S."/>
        </authorList>
    </citation>
    <scope>NUCLEOTIDE SEQUENCE [LARGE SCALE GENOMIC DNA]</scope>
</reference>
<evidence type="ECO:0000259" key="5">
    <source>
        <dbReference type="PROSITE" id="PS50111"/>
    </source>
</evidence>
<dbReference type="GO" id="GO:0006935">
    <property type="term" value="P:chemotaxis"/>
    <property type="evidence" value="ECO:0007669"/>
    <property type="project" value="UniProtKB-ARBA"/>
</dbReference>
<dbReference type="GO" id="GO:0016020">
    <property type="term" value="C:membrane"/>
    <property type="evidence" value="ECO:0007669"/>
    <property type="project" value="UniProtKB-SubCell"/>
</dbReference>
<dbReference type="Pfam" id="PF00015">
    <property type="entry name" value="MCPsignal"/>
    <property type="match status" value="1"/>
</dbReference>
<protein>
    <submittedName>
        <fullName evidence="6">Methyl-accepting chemotaxis protein</fullName>
    </submittedName>
</protein>
<gene>
    <name evidence="6" type="ORF">SAMN06297229_1972</name>
</gene>
<dbReference type="AlphaFoldDB" id="A0A1Y6G1D8"/>
<keyword evidence="4" id="KW-0812">Transmembrane</keyword>
<keyword evidence="4" id="KW-1133">Transmembrane helix</keyword>
<dbReference type="Gene3D" id="1.10.287.950">
    <property type="entry name" value="Methyl-accepting chemotaxis protein"/>
    <property type="match status" value="1"/>
</dbReference>
<dbReference type="EMBL" id="FXWH01000002">
    <property type="protein sequence ID" value="SMQ80059.1"/>
    <property type="molecule type" value="Genomic_DNA"/>
</dbReference>
<feature type="transmembrane region" description="Helical" evidence="4">
    <location>
        <begin position="106"/>
        <end position="126"/>
    </location>
</feature>
<keyword evidence="2 3" id="KW-0807">Transducer</keyword>
<feature type="transmembrane region" description="Helical" evidence="4">
    <location>
        <begin position="12"/>
        <end position="29"/>
    </location>
</feature>
<proteinExistence type="predicted"/>
<sequence length="497" mass="53713">MRQRPWIKQANTVFVYVLLVQVAITLFIGTFTGEFMAPLLISVLIVALPLSLIAKLPQHAITRHAVAAAIQLITALHIDQTMGLVEIHFEIFAVMAFLVYYRDWKVLVTSVAVVAVHHVLFFILQSNGAGVYIFAEDYVTLGILAIHASFAVAEGAVLALISYQSNKEAQVSSILQDSIADIMRDPKRLNLTVKLPKASKHQELKQFQEFVAAIQATLEEAGSLSDQVSSITGTMRDYSMRLAQSNEQGAQRIQGISAAITEINQSNEAVSEQANGARTQAGNAVEQCTAADSSMQSSVMTIEQLRKDIITTQSTLATLNEKCAHITQVIGAINAIAKQTNLLALNAAIEAARAGEQGRGFAVVADEVRALATNSGENAEEISTISDSILAEVTSAVAAMESCVAQIDRVAQESRTVADSMSQVKHHVEQVGDDIFAVATATDEQSEASEEINVSASSLYELSQQQLELSLNTDSHISELSSAVAKLHQHIQRFQVR</sequence>
<feature type="transmembrane region" description="Helical" evidence="4">
    <location>
        <begin position="138"/>
        <end position="161"/>
    </location>
</feature>
<organism evidence="6 7">
    <name type="scientific">Pseudidiomarina planktonica</name>
    <dbReference type="NCBI Taxonomy" id="1323738"/>
    <lineage>
        <taxon>Bacteria</taxon>
        <taxon>Pseudomonadati</taxon>
        <taxon>Pseudomonadota</taxon>
        <taxon>Gammaproteobacteria</taxon>
        <taxon>Alteromonadales</taxon>
        <taxon>Idiomarinaceae</taxon>
        <taxon>Pseudidiomarina</taxon>
    </lineage>
</organism>
<keyword evidence="7" id="KW-1185">Reference proteome</keyword>
<comment type="subcellular location">
    <subcellularLocation>
        <location evidence="1">Membrane</location>
    </subcellularLocation>
</comment>
<feature type="domain" description="Methyl-accepting transducer" evidence="5">
    <location>
        <begin position="224"/>
        <end position="460"/>
    </location>
</feature>